<keyword evidence="2" id="KW-0732">Signal</keyword>
<protein>
    <submittedName>
        <fullName evidence="3">Uncharacterized protein</fullName>
    </submittedName>
</protein>
<gene>
    <name evidence="3" type="ORF">BV898_08346</name>
</gene>
<dbReference type="AlphaFoldDB" id="A0A1W0WQU5"/>
<accession>A0A1W0WQU5</accession>
<evidence type="ECO:0000313" key="3">
    <source>
        <dbReference type="EMBL" id="OQV17575.1"/>
    </source>
</evidence>
<sequence>MADFVRASIFVLFIVGLFTAASAVPVRNGMSWNIEADSSVNGLASMHPAAGPAEEESDGEVPLTADRENCTHFRRDGMDCEKCDSVNAATGQTHSRTNCASHTYSSHSSSFSSSSSADSDSDNSNF</sequence>
<feature type="chain" id="PRO_5012506492" evidence="2">
    <location>
        <begin position="24"/>
        <end position="126"/>
    </location>
</feature>
<dbReference type="EMBL" id="MTYJ01000059">
    <property type="protein sequence ID" value="OQV17575.1"/>
    <property type="molecule type" value="Genomic_DNA"/>
</dbReference>
<feature type="compositionally biased region" description="Low complexity" evidence="1">
    <location>
        <begin position="105"/>
        <end position="126"/>
    </location>
</feature>
<comment type="caution">
    <text evidence="3">The sequence shown here is derived from an EMBL/GenBank/DDBJ whole genome shotgun (WGS) entry which is preliminary data.</text>
</comment>
<evidence type="ECO:0000313" key="4">
    <source>
        <dbReference type="Proteomes" id="UP000192578"/>
    </source>
</evidence>
<keyword evidence="4" id="KW-1185">Reference proteome</keyword>
<feature type="signal peptide" evidence="2">
    <location>
        <begin position="1"/>
        <end position="23"/>
    </location>
</feature>
<feature type="region of interest" description="Disordered" evidence="1">
    <location>
        <begin position="43"/>
        <end position="63"/>
    </location>
</feature>
<reference evidence="4" key="1">
    <citation type="submission" date="2017-01" db="EMBL/GenBank/DDBJ databases">
        <title>Comparative genomics of anhydrobiosis in the tardigrade Hypsibius dujardini.</title>
        <authorList>
            <person name="Yoshida Y."/>
            <person name="Koutsovoulos G."/>
            <person name="Laetsch D."/>
            <person name="Stevens L."/>
            <person name="Kumar S."/>
            <person name="Horikawa D."/>
            <person name="Ishino K."/>
            <person name="Komine S."/>
            <person name="Tomita M."/>
            <person name="Blaxter M."/>
            <person name="Arakawa K."/>
        </authorList>
    </citation>
    <scope>NUCLEOTIDE SEQUENCE [LARGE SCALE GENOMIC DNA]</scope>
    <source>
        <strain evidence="4">Z151</strain>
    </source>
</reference>
<evidence type="ECO:0000256" key="2">
    <source>
        <dbReference type="SAM" id="SignalP"/>
    </source>
</evidence>
<name>A0A1W0WQU5_HYPEX</name>
<proteinExistence type="predicted"/>
<dbReference type="Proteomes" id="UP000192578">
    <property type="component" value="Unassembled WGS sequence"/>
</dbReference>
<evidence type="ECO:0000256" key="1">
    <source>
        <dbReference type="SAM" id="MobiDB-lite"/>
    </source>
</evidence>
<organism evidence="3 4">
    <name type="scientific">Hypsibius exemplaris</name>
    <name type="common">Freshwater tardigrade</name>
    <dbReference type="NCBI Taxonomy" id="2072580"/>
    <lineage>
        <taxon>Eukaryota</taxon>
        <taxon>Metazoa</taxon>
        <taxon>Ecdysozoa</taxon>
        <taxon>Tardigrada</taxon>
        <taxon>Eutardigrada</taxon>
        <taxon>Parachela</taxon>
        <taxon>Hypsibioidea</taxon>
        <taxon>Hypsibiidae</taxon>
        <taxon>Hypsibius</taxon>
    </lineage>
</organism>
<feature type="region of interest" description="Disordered" evidence="1">
    <location>
        <begin position="90"/>
        <end position="126"/>
    </location>
</feature>
<feature type="compositionally biased region" description="Polar residues" evidence="1">
    <location>
        <begin position="90"/>
        <end position="104"/>
    </location>
</feature>